<dbReference type="Pfam" id="PF00004">
    <property type="entry name" value="AAA"/>
    <property type="match status" value="2"/>
</dbReference>
<dbReference type="Gene3D" id="3.10.330.10">
    <property type="match status" value="1"/>
</dbReference>
<dbReference type="Gene3D" id="3.40.50.300">
    <property type="entry name" value="P-loop containing nucleotide triphosphate hydrolases"/>
    <property type="match status" value="2"/>
</dbReference>
<reference evidence="19" key="1">
    <citation type="submission" date="2022-10" db="EMBL/GenBank/DDBJ databases">
        <title>Genome assembly of Pristionchus species.</title>
        <authorList>
            <person name="Yoshida K."/>
            <person name="Sommer R.J."/>
        </authorList>
    </citation>
    <scope>NUCLEOTIDE SEQUENCE [LARGE SCALE GENOMIC DNA]</scope>
    <source>
        <strain evidence="19">RS5460</strain>
    </source>
</reference>
<evidence type="ECO:0000256" key="13">
    <source>
        <dbReference type="ARBA" id="ARBA00034532"/>
    </source>
</evidence>
<comment type="subunit">
    <text evidence="15">Interacts with PEX6; forming the PEX1-PEX6 AAA ATPase complex, which is composed of a heterohexamer formed by a trimer of PEX1-PEX6 dimers.</text>
</comment>
<sequence>MSRQRFPCFIGFHSWSNCFGYAVREGTRLAQLPPTLPPLGFFRLRHCENENLTANVQILGAPPFSTLLLNGSFARLLGFDEGDEVILESLPPPLSCEVVEIAPLSANDYQIMESGTDVIENGLLSQLRVVSPRSTFVFFMSHSLSAAFRVVSITPSPPDGRLCILTNSTELHVQSSPSVSLPPVEGKRRKRKDAVVERAAQRTSSLMSSSSSSFSLLSSSPPLSSDLILRVLPSSLRSERLRRALDHPSLIFTIDPSLHYTSLHVVRASSISSSSSPFSLLIRLPPQSEEIGRDSTLAAVVEALKSHPHHAIASSSTFSDYERLLLKPVLTKNLHHLSKVVLNLPKTTKRELAESHLRSLLSNHPILIPSKGISIRLPGHSTLLSLSLDPSTPSVSTRICFVADENTLLIVKEQDADLDTLLSSHKEEEKEEKKFLTFERDSDERLFQLPWQISLTTQILSFLHSSSSDSQFFDGRCVLITGASGSGKTEQLRNIGHVAAHSQHAYCTYLLDGTSMKGRSAENIEKSLSSLMDNLISRAPSILLIDNLDLIASAQEEETRIIAVERVFTVLWRLLFSRRGVHVICSSHRLTSLHSSLVGNGRRFFHRIENIQSLAQCHRESVLRAAIDSIRGKYDETSWRTTNPPKVFCNEDDWSSRIEEAARSMENSSVDELVKVVRRCEIEAFMPGHDGVMMPADLIKVASEWRKKSDSGSKKGGRVEKTLKDVGGMHEQKKLMQEVMLWPYKYSSLFSRFRIRLGRGIILHGPSGCGKTLLAQAMVAESGFNLISVKGPELLSKYIGSSEENVRAVFERARSAAPSVLFFDEIDSLAPRRGSDTSGVSDRVVNQLLTEMDGAEGLTGVFVLGATSRLDLIDEALIRPGRFDYSIHCGAPDENDRIEILEVLLRENQRGKKKMNLRSLSQSTESWTGADLKTLTTNAFFRAQQELKDSTGEEVDEDKIEITLNHLNAVVEESRPRERRREKRLGIEREDVGMSATLA</sequence>
<dbReference type="EMBL" id="BTRK01000001">
    <property type="protein sequence ID" value="GMR32470.1"/>
    <property type="molecule type" value="Genomic_DNA"/>
</dbReference>
<dbReference type="InterPro" id="IPR003959">
    <property type="entry name" value="ATPase_AAA_core"/>
</dbReference>
<name>A0AAN4Z758_9BILA</name>
<evidence type="ECO:0000259" key="17">
    <source>
        <dbReference type="SMART" id="SM00382"/>
    </source>
</evidence>
<evidence type="ECO:0000256" key="4">
    <source>
        <dbReference type="ARBA" id="ARBA00022490"/>
    </source>
</evidence>
<dbReference type="InterPro" id="IPR015342">
    <property type="entry name" value="PEX1-N_C-lobe"/>
</dbReference>
<evidence type="ECO:0000256" key="6">
    <source>
        <dbReference type="ARBA" id="ARBA00022741"/>
    </source>
</evidence>
<evidence type="ECO:0000256" key="1">
    <source>
        <dbReference type="ARBA" id="ARBA00004514"/>
    </source>
</evidence>
<feature type="domain" description="AAA+ ATPase" evidence="17">
    <location>
        <begin position="757"/>
        <end position="893"/>
    </location>
</feature>
<protein>
    <recommendedName>
        <fullName evidence="13">Peroxisomal ATPase PEX1</fullName>
    </recommendedName>
    <alternativeName>
        <fullName evidence="12">Peroxin-1</fullName>
    </alternativeName>
</protein>
<evidence type="ECO:0000256" key="3">
    <source>
        <dbReference type="ARBA" id="ARBA00022448"/>
    </source>
</evidence>
<dbReference type="Proteomes" id="UP001328107">
    <property type="component" value="Unassembled WGS sequence"/>
</dbReference>
<dbReference type="GO" id="GO:0005524">
    <property type="term" value="F:ATP binding"/>
    <property type="evidence" value="ECO:0007669"/>
    <property type="project" value="UniProtKB-KW"/>
</dbReference>
<gene>
    <name evidence="18" type="ORF">PMAYCL1PPCAC_02665</name>
</gene>
<dbReference type="Pfam" id="PF09262">
    <property type="entry name" value="PEX-1N"/>
    <property type="match status" value="1"/>
</dbReference>
<keyword evidence="4" id="KW-0963">Cytoplasm</keyword>
<evidence type="ECO:0000256" key="15">
    <source>
        <dbReference type="ARBA" id="ARBA00064205"/>
    </source>
</evidence>
<evidence type="ECO:0000256" key="8">
    <source>
        <dbReference type="ARBA" id="ARBA00022840"/>
    </source>
</evidence>
<dbReference type="InterPro" id="IPR050168">
    <property type="entry name" value="AAA_ATPase_domain"/>
</dbReference>
<evidence type="ECO:0000256" key="16">
    <source>
        <dbReference type="SAM" id="MobiDB-lite"/>
    </source>
</evidence>
<dbReference type="PANTHER" id="PTHR23077:SF12">
    <property type="entry name" value="PEROXISOMAL ATPASE PEX1"/>
    <property type="match status" value="1"/>
</dbReference>
<comment type="caution">
    <text evidence="18">The sequence shown here is derived from an EMBL/GenBank/DDBJ whole genome shotgun (WGS) entry which is preliminary data.</text>
</comment>
<dbReference type="FunFam" id="3.40.50.300:FF:000149">
    <property type="entry name" value="Nuclear valosin-containing protein-like"/>
    <property type="match status" value="1"/>
</dbReference>
<comment type="similarity">
    <text evidence="2">Belongs to the AAA ATPase family.</text>
</comment>
<dbReference type="GO" id="GO:0016558">
    <property type="term" value="P:protein import into peroxisome matrix"/>
    <property type="evidence" value="ECO:0007669"/>
    <property type="project" value="TreeGrafter"/>
</dbReference>
<dbReference type="Gene3D" id="1.10.8.60">
    <property type="match status" value="1"/>
</dbReference>
<dbReference type="SUPFAM" id="SSF54585">
    <property type="entry name" value="Cdc48 domain 2-like"/>
    <property type="match status" value="1"/>
</dbReference>
<evidence type="ECO:0000256" key="12">
    <source>
        <dbReference type="ARBA" id="ARBA00032509"/>
    </source>
</evidence>
<dbReference type="AlphaFoldDB" id="A0AAN4Z758"/>
<feature type="region of interest" description="Disordered" evidence="16">
    <location>
        <begin position="174"/>
        <end position="204"/>
    </location>
</feature>
<evidence type="ECO:0000313" key="19">
    <source>
        <dbReference type="Proteomes" id="UP001328107"/>
    </source>
</evidence>
<keyword evidence="5" id="KW-0677">Repeat</keyword>
<keyword evidence="7" id="KW-0378">Hydrolase</keyword>
<keyword evidence="9" id="KW-0653">Protein transport</keyword>
<keyword evidence="3" id="KW-0813">Transport</keyword>
<dbReference type="InterPro" id="IPR027417">
    <property type="entry name" value="P-loop_NTPase"/>
</dbReference>
<evidence type="ECO:0000313" key="18">
    <source>
        <dbReference type="EMBL" id="GMR32470.1"/>
    </source>
</evidence>
<keyword evidence="6" id="KW-0547">Nucleotide-binding</keyword>
<dbReference type="PROSITE" id="PS00674">
    <property type="entry name" value="AAA"/>
    <property type="match status" value="1"/>
</dbReference>
<dbReference type="InterPro" id="IPR003960">
    <property type="entry name" value="ATPase_AAA_CS"/>
</dbReference>
<feature type="region of interest" description="Disordered" evidence="16">
    <location>
        <begin position="973"/>
        <end position="999"/>
    </location>
</feature>
<dbReference type="PANTHER" id="PTHR23077">
    <property type="entry name" value="AAA-FAMILY ATPASE"/>
    <property type="match status" value="1"/>
</dbReference>
<feature type="domain" description="AAA+ ATPase" evidence="17">
    <location>
        <begin position="474"/>
        <end position="614"/>
    </location>
</feature>
<evidence type="ECO:0000256" key="2">
    <source>
        <dbReference type="ARBA" id="ARBA00006914"/>
    </source>
</evidence>
<dbReference type="GO" id="GO:0005778">
    <property type="term" value="C:peroxisomal membrane"/>
    <property type="evidence" value="ECO:0007669"/>
    <property type="project" value="UniProtKB-SubCell"/>
</dbReference>
<evidence type="ECO:0000256" key="5">
    <source>
        <dbReference type="ARBA" id="ARBA00022737"/>
    </source>
</evidence>
<evidence type="ECO:0000256" key="10">
    <source>
        <dbReference type="ARBA" id="ARBA00023136"/>
    </source>
</evidence>
<dbReference type="InterPro" id="IPR029067">
    <property type="entry name" value="CDC48_domain_2-like_sf"/>
</dbReference>
<dbReference type="SMART" id="SM00382">
    <property type="entry name" value="AAA"/>
    <property type="match status" value="2"/>
</dbReference>
<dbReference type="SUPFAM" id="SSF52540">
    <property type="entry name" value="P-loop containing nucleoside triphosphate hydrolases"/>
    <property type="match status" value="2"/>
</dbReference>
<dbReference type="GO" id="GO:0005829">
    <property type="term" value="C:cytosol"/>
    <property type="evidence" value="ECO:0007669"/>
    <property type="project" value="UniProtKB-SubCell"/>
</dbReference>
<dbReference type="FunFam" id="1.10.8.60:FF:000105">
    <property type="entry name" value="PeRoXisome assembly factor"/>
    <property type="match status" value="1"/>
</dbReference>
<evidence type="ECO:0000256" key="7">
    <source>
        <dbReference type="ARBA" id="ARBA00022801"/>
    </source>
</evidence>
<feature type="compositionally biased region" description="Low complexity" evidence="16">
    <location>
        <begin position="174"/>
        <end position="184"/>
    </location>
</feature>
<keyword evidence="19" id="KW-1185">Reference proteome</keyword>
<evidence type="ECO:0000256" key="11">
    <source>
        <dbReference type="ARBA" id="ARBA00023140"/>
    </source>
</evidence>
<proteinExistence type="inferred from homology"/>
<organism evidence="18 19">
    <name type="scientific">Pristionchus mayeri</name>
    <dbReference type="NCBI Taxonomy" id="1317129"/>
    <lineage>
        <taxon>Eukaryota</taxon>
        <taxon>Metazoa</taxon>
        <taxon>Ecdysozoa</taxon>
        <taxon>Nematoda</taxon>
        <taxon>Chromadorea</taxon>
        <taxon>Rhabditida</taxon>
        <taxon>Rhabditina</taxon>
        <taxon>Diplogasteromorpha</taxon>
        <taxon>Diplogasteroidea</taxon>
        <taxon>Neodiplogasteridae</taxon>
        <taxon>Pristionchus</taxon>
    </lineage>
</organism>
<keyword evidence="8" id="KW-0067">ATP-binding</keyword>
<dbReference type="GO" id="GO:0016887">
    <property type="term" value="F:ATP hydrolysis activity"/>
    <property type="evidence" value="ECO:0007669"/>
    <property type="project" value="InterPro"/>
</dbReference>
<accession>A0AAN4Z758</accession>
<keyword evidence="11" id="KW-0576">Peroxisome</keyword>
<comment type="subcellular location">
    <subcellularLocation>
        <location evidence="1">Cytoplasm</location>
        <location evidence="1">Cytosol</location>
    </subcellularLocation>
    <subcellularLocation>
        <location evidence="14">Peroxisome membrane</location>
    </subcellularLocation>
</comment>
<evidence type="ECO:0000256" key="9">
    <source>
        <dbReference type="ARBA" id="ARBA00022927"/>
    </source>
</evidence>
<keyword evidence="10" id="KW-0472">Membrane</keyword>
<dbReference type="InterPro" id="IPR003593">
    <property type="entry name" value="AAA+_ATPase"/>
</dbReference>
<evidence type="ECO:0000256" key="14">
    <source>
        <dbReference type="ARBA" id="ARBA00046271"/>
    </source>
</evidence>